<proteinExistence type="inferred from homology"/>
<feature type="compositionally biased region" description="Polar residues" evidence="8">
    <location>
        <begin position="1301"/>
        <end position="1318"/>
    </location>
</feature>
<feature type="compositionally biased region" description="Acidic residues" evidence="8">
    <location>
        <begin position="860"/>
        <end position="900"/>
    </location>
</feature>
<dbReference type="FunFam" id="3.40.50.11260:FF:000001">
    <property type="entry name" value="Heat shock protein 90 alpha"/>
    <property type="match status" value="1"/>
</dbReference>
<evidence type="ECO:0000259" key="10">
    <source>
        <dbReference type="SMART" id="SM00387"/>
    </source>
</evidence>
<dbReference type="InterPro" id="IPR020568">
    <property type="entry name" value="Ribosomal_Su5_D2-typ_SF"/>
</dbReference>
<feature type="region of interest" description="Disordered" evidence="8">
    <location>
        <begin position="1483"/>
        <end position="1512"/>
    </location>
</feature>
<keyword evidence="6" id="KW-0346">Stress response</keyword>
<name>A0AA85FNV7_9TREM</name>
<keyword evidence="7" id="KW-0143">Chaperone</keyword>
<dbReference type="PRINTS" id="PR00775">
    <property type="entry name" value="HEATSHOCK90"/>
</dbReference>
<evidence type="ECO:0000256" key="8">
    <source>
        <dbReference type="SAM" id="MobiDB-lite"/>
    </source>
</evidence>
<dbReference type="FunFam" id="3.30.565.10:FF:000005">
    <property type="entry name" value="Heat shock protein 90"/>
    <property type="match status" value="1"/>
</dbReference>
<feature type="compositionally biased region" description="Acidic residues" evidence="8">
    <location>
        <begin position="1051"/>
        <end position="1088"/>
    </location>
</feature>
<dbReference type="InterPro" id="IPR003594">
    <property type="entry name" value="HATPase_dom"/>
</dbReference>
<feature type="compositionally biased region" description="Acidic residues" evidence="8">
    <location>
        <begin position="2240"/>
        <end position="2279"/>
    </location>
</feature>
<keyword evidence="9" id="KW-0732">Signal</keyword>
<dbReference type="FunFam" id="3.30.230.80:FF:000001">
    <property type="entry name" value="Heat shock protein 90 alpha"/>
    <property type="match status" value="1"/>
</dbReference>
<dbReference type="InterPro" id="IPR037196">
    <property type="entry name" value="HSP90_C"/>
</dbReference>
<feature type="compositionally biased region" description="Polar residues" evidence="8">
    <location>
        <begin position="2202"/>
        <end position="2219"/>
    </location>
</feature>
<feature type="region of interest" description="Disordered" evidence="8">
    <location>
        <begin position="1869"/>
        <end position="1890"/>
    </location>
</feature>
<comment type="subcellular location">
    <subcellularLocation>
        <location evidence="1">Cytoplasm</location>
    </subcellularLocation>
</comment>
<dbReference type="GO" id="GO:0005509">
    <property type="term" value="F:calcium ion binding"/>
    <property type="evidence" value="ECO:0007669"/>
    <property type="project" value="InterPro"/>
</dbReference>
<feature type="region of interest" description="Disordered" evidence="8">
    <location>
        <begin position="1541"/>
        <end position="1796"/>
    </location>
</feature>
<protein>
    <recommendedName>
        <fullName evidence="10">Histidine kinase/HSP90-like ATPase domain-containing protein</fullName>
    </recommendedName>
</protein>
<accession>A0AA85FNV7</accession>
<dbReference type="Gene3D" id="3.30.565.10">
    <property type="entry name" value="Histidine kinase-like ATPase, C-terminal domain"/>
    <property type="match status" value="1"/>
</dbReference>
<dbReference type="SUPFAM" id="SSF55874">
    <property type="entry name" value="ATPase domain of HSP90 chaperone/DNA topoisomerase II/histidine kinase"/>
    <property type="match status" value="1"/>
</dbReference>
<feature type="compositionally biased region" description="Basic and acidic residues" evidence="8">
    <location>
        <begin position="1564"/>
        <end position="1575"/>
    </location>
</feature>
<dbReference type="HAMAP" id="MF_00505">
    <property type="entry name" value="HSP90"/>
    <property type="match status" value="1"/>
</dbReference>
<feature type="compositionally biased region" description="Polar residues" evidence="8">
    <location>
        <begin position="2015"/>
        <end position="2040"/>
    </location>
</feature>
<feature type="region of interest" description="Disordered" evidence="8">
    <location>
        <begin position="1956"/>
        <end position="2060"/>
    </location>
</feature>
<feature type="compositionally biased region" description="Acidic residues" evidence="8">
    <location>
        <begin position="2287"/>
        <end position="2317"/>
    </location>
</feature>
<feature type="compositionally biased region" description="Acidic residues" evidence="8">
    <location>
        <begin position="1578"/>
        <end position="1596"/>
    </location>
</feature>
<dbReference type="SMART" id="SM00387">
    <property type="entry name" value="HATPase_c"/>
    <property type="match status" value="1"/>
</dbReference>
<evidence type="ECO:0000313" key="11">
    <source>
        <dbReference type="Proteomes" id="UP000050792"/>
    </source>
</evidence>
<feature type="compositionally biased region" description="Acidic residues" evidence="8">
    <location>
        <begin position="1740"/>
        <end position="1759"/>
    </location>
</feature>
<feature type="compositionally biased region" description="Basic and acidic residues" evidence="8">
    <location>
        <begin position="755"/>
        <end position="765"/>
    </location>
</feature>
<feature type="compositionally biased region" description="Acidic residues" evidence="8">
    <location>
        <begin position="1134"/>
        <end position="1172"/>
    </location>
</feature>
<feature type="compositionally biased region" description="Acidic residues" evidence="8">
    <location>
        <begin position="1201"/>
        <end position="1259"/>
    </location>
</feature>
<dbReference type="InterPro" id="IPR036890">
    <property type="entry name" value="HATPase_C_sf"/>
</dbReference>
<dbReference type="SUPFAM" id="SSF54211">
    <property type="entry name" value="Ribosomal protein S5 domain 2-like"/>
    <property type="match status" value="1"/>
</dbReference>
<feature type="compositionally biased region" description="Acidic residues" evidence="8">
    <location>
        <begin position="2549"/>
        <end position="2567"/>
    </location>
</feature>
<feature type="compositionally biased region" description="Basic and acidic residues" evidence="8">
    <location>
        <begin position="2439"/>
        <end position="2449"/>
    </location>
</feature>
<evidence type="ECO:0000256" key="1">
    <source>
        <dbReference type="ARBA" id="ARBA00004496"/>
    </source>
</evidence>
<feature type="compositionally biased region" description="Low complexity" evidence="8">
    <location>
        <begin position="1375"/>
        <end position="1390"/>
    </location>
</feature>
<dbReference type="FunFam" id="1.20.120.790:FF:000001">
    <property type="entry name" value="Heat shock protein 90 alpha"/>
    <property type="match status" value="1"/>
</dbReference>
<feature type="region of interest" description="Disordered" evidence="8">
    <location>
        <begin position="1027"/>
        <end position="1462"/>
    </location>
</feature>
<dbReference type="GO" id="GO:0005737">
    <property type="term" value="C:cytoplasm"/>
    <property type="evidence" value="ECO:0007669"/>
    <property type="project" value="UniProtKB-SubCell"/>
</dbReference>
<feature type="compositionally biased region" description="Acidic residues" evidence="8">
    <location>
        <begin position="2350"/>
        <end position="2376"/>
    </location>
</feature>
<feature type="region of interest" description="Disordered" evidence="8">
    <location>
        <begin position="741"/>
        <end position="782"/>
    </location>
</feature>
<keyword evidence="4" id="KW-0547">Nucleotide-binding</keyword>
<dbReference type="PANTHER" id="PTHR11528">
    <property type="entry name" value="HEAT SHOCK PROTEIN 90 FAMILY MEMBER"/>
    <property type="match status" value="1"/>
</dbReference>
<dbReference type="GO" id="GO:0140662">
    <property type="term" value="F:ATP-dependent protein folding chaperone"/>
    <property type="evidence" value="ECO:0007669"/>
    <property type="project" value="InterPro"/>
</dbReference>
<feature type="compositionally biased region" description="Acidic residues" evidence="8">
    <location>
        <begin position="2402"/>
        <end position="2438"/>
    </location>
</feature>
<feature type="region of interest" description="Disordered" evidence="8">
    <location>
        <begin position="2589"/>
        <end position="2613"/>
    </location>
</feature>
<dbReference type="WBParaSite" id="SRDH1_59210.1">
    <property type="protein sequence ID" value="SRDH1_59210.1"/>
    <property type="gene ID" value="SRDH1_59210"/>
</dbReference>
<evidence type="ECO:0000256" key="2">
    <source>
        <dbReference type="ARBA" id="ARBA00008239"/>
    </source>
</evidence>
<dbReference type="Gene3D" id="1.20.120.790">
    <property type="entry name" value="Heat shock protein 90, C-terminal domain"/>
    <property type="match status" value="1"/>
</dbReference>
<dbReference type="GO" id="GO:0016887">
    <property type="term" value="F:ATP hydrolysis activity"/>
    <property type="evidence" value="ECO:0007669"/>
    <property type="project" value="InterPro"/>
</dbReference>
<dbReference type="Proteomes" id="UP000050792">
    <property type="component" value="Unassembled WGS sequence"/>
</dbReference>
<feature type="compositionally biased region" description="Acidic residues" evidence="8">
    <location>
        <begin position="1437"/>
        <end position="1454"/>
    </location>
</feature>
<feature type="compositionally biased region" description="Basic and acidic residues" evidence="8">
    <location>
        <begin position="2178"/>
        <end position="2197"/>
    </location>
</feature>
<feature type="compositionally biased region" description="Acidic residues" evidence="8">
    <location>
        <begin position="741"/>
        <end position="754"/>
    </location>
</feature>
<dbReference type="InterPro" id="IPR028974">
    <property type="entry name" value="TSP_type-3_rpt"/>
</dbReference>
<feature type="compositionally biased region" description="Basic and acidic residues" evidence="8">
    <location>
        <begin position="1700"/>
        <end position="1710"/>
    </location>
</feature>
<reference evidence="11" key="1">
    <citation type="submission" date="2022-06" db="EMBL/GenBank/DDBJ databases">
        <authorList>
            <person name="Berger JAMES D."/>
            <person name="Berger JAMES D."/>
        </authorList>
    </citation>
    <scope>NUCLEOTIDE SEQUENCE [LARGE SCALE GENOMIC DNA]</scope>
</reference>
<organism evidence="11 12">
    <name type="scientific">Schistosoma rodhaini</name>
    <dbReference type="NCBI Taxonomy" id="6188"/>
    <lineage>
        <taxon>Eukaryota</taxon>
        <taxon>Metazoa</taxon>
        <taxon>Spiralia</taxon>
        <taxon>Lophotrochozoa</taxon>
        <taxon>Platyhelminthes</taxon>
        <taxon>Trematoda</taxon>
        <taxon>Digenea</taxon>
        <taxon>Strigeidida</taxon>
        <taxon>Schistosomatoidea</taxon>
        <taxon>Schistosomatidae</taxon>
        <taxon>Schistosoma</taxon>
    </lineage>
</organism>
<dbReference type="InterPro" id="IPR020575">
    <property type="entry name" value="Hsp90_N"/>
</dbReference>
<feature type="compositionally biased region" description="Basic and acidic residues" evidence="8">
    <location>
        <begin position="2483"/>
        <end position="2505"/>
    </location>
</feature>
<feature type="compositionally biased region" description="Low complexity" evidence="8">
    <location>
        <begin position="1988"/>
        <end position="2014"/>
    </location>
</feature>
<feature type="compositionally biased region" description="Basic and acidic residues" evidence="8">
    <location>
        <begin position="1027"/>
        <end position="1050"/>
    </location>
</feature>
<feature type="region of interest" description="Disordered" evidence="8">
    <location>
        <begin position="291"/>
        <end position="315"/>
    </location>
</feature>
<feature type="compositionally biased region" description="Polar residues" evidence="8">
    <location>
        <begin position="1175"/>
        <end position="1184"/>
    </location>
</feature>
<evidence type="ECO:0000313" key="12">
    <source>
        <dbReference type="WBParaSite" id="SRDH1_59210.1"/>
    </source>
</evidence>
<feature type="region of interest" description="Disordered" evidence="8">
    <location>
        <begin position="845"/>
        <end position="911"/>
    </location>
</feature>
<dbReference type="Pfam" id="PF00183">
    <property type="entry name" value="HSP90"/>
    <property type="match status" value="1"/>
</dbReference>
<feature type="compositionally biased region" description="Acidic residues" evidence="8">
    <location>
        <begin position="2450"/>
        <end position="2482"/>
    </location>
</feature>
<dbReference type="InterPro" id="IPR001404">
    <property type="entry name" value="Hsp90_fam"/>
</dbReference>
<dbReference type="InterPro" id="IPR019805">
    <property type="entry name" value="Heat_shock_protein_90_CS"/>
</dbReference>
<evidence type="ECO:0000256" key="4">
    <source>
        <dbReference type="ARBA" id="ARBA00022741"/>
    </source>
</evidence>
<feature type="compositionally biased region" description="Acidic residues" evidence="8">
    <location>
        <begin position="1653"/>
        <end position="1680"/>
    </location>
</feature>
<dbReference type="GO" id="GO:0051082">
    <property type="term" value="F:unfolded protein binding"/>
    <property type="evidence" value="ECO:0007669"/>
    <property type="project" value="InterPro"/>
</dbReference>
<dbReference type="PROSITE" id="PS51257">
    <property type="entry name" value="PROKAR_LIPOPROTEIN"/>
    <property type="match status" value="1"/>
</dbReference>
<comment type="similarity">
    <text evidence="2">Belongs to the heat shock protein 90 family.</text>
</comment>
<feature type="compositionally biased region" description="Basic and acidic residues" evidence="8">
    <location>
        <begin position="1767"/>
        <end position="1779"/>
    </location>
</feature>
<feature type="domain" description="Histidine kinase/HSP90-like ATPase" evidence="10">
    <location>
        <begin position="96"/>
        <end position="237"/>
    </location>
</feature>
<feature type="compositionally biased region" description="Acidic residues" evidence="8">
    <location>
        <begin position="1484"/>
        <end position="1510"/>
    </location>
</feature>
<feature type="region of interest" description="Disordered" evidence="8">
    <location>
        <begin position="2169"/>
        <end position="2575"/>
    </location>
</feature>
<feature type="compositionally biased region" description="Basic and acidic residues" evidence="8">
    <location>
        <begin position="1605"/>
        <end position="1618"/>
    </location>
</feature>
<feature type="compositionally biased region" description="Basic and acidic residues" evidence="8">
    <location>
        <begin position="849"/>
        <end position="859"/>
    </location>
</feature>
<feature type="chain" id="PRO_5041698107" description="Histidine kinase/HSP90-like ATPase domain-containing protein" evidence="9">
    <location>
        <begin position="21"/>
        <end position="2613"/>
    </location>
</feature>
<feature type="compositionally biased region" description="Basic and acidic residues" evidence="8">
    <location>
        <begin position="291"/>
        <end position="302"/>
    </location>
</feature>
<evidence type="ECO:0000256" key="3">
    <source>
        <dbReference type="ARBA" id="ARBA00022490"/>
    </source>
</evidence>
<dbReference type="SUPFAM" id="SSF110942">
    <property type="entry name" value="HSP90 C-terminal domain"/>
    <property type="match status" value="1"/>
</dbReference>
<sequence>MGRPWDLSLVLSLVVVTVLACVFCDPSSLLSDIPVSRPNEGLSTASDTLTKEGEAISLDGLSVEQLKQAREHAEKRQFEAEVDRMMKIIVNSLYKNKEIFLRELISNASDALDKVRVLSLTNNEMLNESDEMSIRIKANKDSRTLHIIDTGIGMTEAELTSNLGTIAKSGTSEFLTKIAQTNTASEKSDLIGQFGVGFYSSFLVANKVLVVSKSDNDDQHIWESNSTSFVVYKDPRGNTLKRGTEIVLYLTEEAEDYLQPETLKEVVKKYSQFINFPIYVWSSRVESKVVDTEEKEDSKTADSEASVEEESGKKSEGKTVENVVWDWVRVNANKPIWKRKPADVTDEEYNELFRAYSNDNDDPLAKIHFSGEGDVLFSSILYIPKHPPTNIFQMHNTHNDRIKLYVRRVYISDAAEDLLPKYLAFVFGIVDSDELPLNVSREMLQQNKLLKMIKKRLVKKVIQMISELSESQFKNFWKEYSVNIKLGIIDDLPNRTKLSKFLRFWTSNSTENQSSLADYVSRMKNGQEDIYYLTAASITEAKSSPFVERLIKKGYEVIYMVDPVDEYMLQSLTEYDKKKLRNVAKGTIELDKSEEAKTRKEELEKEFKPLLEWFKENLKEYVDKTALSERLSNTPCALVANEFGWSGNMERIMTAQAYQRGGDASSTYYSTMKKVFEINPRHPVMKKLNVLIKTNKDDPTISHTANLLFDVAVLRSGFSVKNPVAFAERVESVVKKSLDIDQNELLDEEPETDESEKSVTDEVNKESISNEDSTKEKSEASSQIDIHGVTDFYDNENNWTLSKTETNQFLEDNQIIETFENNITPDLLITSDCPTCRRLLGCSSRVHSHQTDRNSKVDQIDNDEDDDKDEDDYNESETTEMTNDSDNDDDDDEEDKDDDPGNYLGEKISESKIKSTFRHMRKLEESKDNDNNGDVENNTGYHECLSICASRHGKKLYLRHTPNSEDDDSKGEDEDQLKVSTLVSTTENKLVHNENKKQLSNLKNIPEIHKNKLEADVKTLNNKLQISKEQHVKYNEPESEKFKNIQKSDELYDIDEDDNDDSNDDDNDDDDGNKDHEDDADDDQEDENEKLADNYSDDNDKHHTNKVLKPGYKKFIQNGQPPLHKTTKKKLSNDDVEDYDYDDSNDDDNNDDDDGDDDTDEIDDDNENDDDDVHNQSNDVTSNKKVSKIDQHKNIKTTVDQFEDDEYDETDDLDPDNDIEEESEDDQPEDLDLEISPEEGYEDVDDPDYSDWIEADEELNPNWPGVRKLMAVKTTTTTPSKSKSHSETTNGHTKNKKVPSKTATNVKTISKTPSSKLSENSKTKQSKDKPSSTHHQQNQPDKLKSSTLTSSKHTEDHHSKKAAHKTVPSQDKLKTPVTTNTNSKSSTQKPKPARIIGNINDHDCDGIPDDIDEDIDNDGLLDRTQDSDWDGLLNHIDEDDDNDGIPDIEDEDANGDGIPDCRSDVSDLKLKVRYKKKMRKIDSDFDGVPDDVDGDDDDDGIPDIMEDEDKDQIPDFLGLTRADFLKGVSTKELNRRMNKRGWFDHDCDGIPDNLDPDDDNDGYFDSKQDSDRDGILNEFDDDDDNDGIPDSEDPDSNGDGIPDCIVKDSDGDHIPDHIDTDDDNDGIPDLQDPDHPNFDYLRDSDKDGIPDTLDMDDDNDGIPDSMDFDSDGDGSDDLFQDIDKDGVPDSVDDDMNNDGIPDHKQDHDCDGIPDIVDPDDDNDGYFDTKQDSDNDGLLNEWDDDDDNDGIPDVDDEDSNGDGIIDCQPHDSDNDGIPDHIDEDDDNDGIPDQRDPDSMSFLLYKHKRFLEAIPAHIARQEANLLNVDLGDPNDKDCDGIPDHIDNDLDNDGKIDRTQDSDMDGLLNHVDEDDDNDGIPDVLDPDANGDGIPDCRRDGGLHYKLVKSPSGLIKKVLRIREPTQEEQHQAYIVNEAKRKLIRIRAKLREPLPKNTIQAIPSFDFNDNMNDNPDHHNNQHHNVNELKSKTKSVNSKSVQSNINSKNQNNIKHNSNNKQENGGNQNSKKTSIQGIKSTGSPSLKQSNNQQQQQLPIKHVKEQNTVKLNNKQQNRKLAESFTPNENTDSFYSLNEDILLNIHDMNHYHDHVPTAIDNVNNDDDDDDGIENDQEVNLADTNLKTSIFGSFLLPGAEAGTTDDVIGLHKKNIKRAKQNEAIQMKPTDKLKSKEKQKVNVNDKRLHSAKNKQSCDVHSCQTTKNNQQEKIHRKSHSITNYLSRHDEGDHDDEDETSLDSDGDGIPDYMEDENGDGIPDYLEDDDNDGIPDHLESDSDGDGIPDYMEDDDGDGVPNYLEDEDEDGIPDYLENCKNTKNKVADRNNNGIPDNLEMKDSDNDGIIDLYDDDDDNDGIPDDQDDDDDNDGIKDYHEDKNVNQKLDILEAKDTDGDGIPDYLDDDDDGDGIPDCDDDDDDGDGILDTDEDENRNKIPDHLETEDTDGDGIIDLLDTDDDNDDIPDYLDSDSDGDGTDDKKHDRDRHKTANSKETDKKNKGTKTIVHSSSPKSQLQGHSKSKSLPRKTKDHDNEDSGINSDNHDDDDDDNNEDEDDDDGEDDGKPMTKTRSIVLSILKRIENIFGVEDDDSDHDTEEDDSLEEIHDH</sequence>
<evidence type="ECO:0000256" key="9">
    <source>
        <dbReference type="SAM" id="SignalP"/>
    </source>
</evidence>
<reference evidence="12" key="2">
    <citation type="submission" date="2023-11" db="UniProtKB">
        <authorList>
            <consortium name="WormBaseParasite"/>
        </authorList>
    </citation>
    <scope>IDENTIFICATION</scope>
</reference>
<dbReference type="Gene3D" id="3.30.230.80">
    <property type="match status" value="1"/>
</dbReference>
<feature type="compositionally biased region" description="Basic and acidic residues" evidence="8">
    <location>
        <begin position="2377"/>
        <end position="2401"/>
    </location>
</feature>
<dbReference type="GO" id="GO:0005524">
    <property type="term" value="F:ATP binding"/>
    <property type="evidence" value="ECO:0007669"/>
    <property type="project" value="UniProtKB-KW"/>
</dbReference>
<dbReference type="PROSITE" id="PS00298">
    <property type="entry name" value="HSP90"/>
    <property type="match status" value="1"/>
</dbReference>
<dbReference type="Gene3D" id="3.40.50.11260">
    <property type="match status" value="1"/>
</dbReference>
<keyword evidence="5" id="KW-0067">ATP-binding</keyword>
<feature type="signal peptide" evidence="9">
    <location>
        <begin position="1"/>
        <end position="20"/>
    </location>
</feature>
<dbReference type="CDD" id="cd16927">
    <property type="entry name" value="HATPase_Hsp90-like"/>
    <property type="match status" value="1"/>
</dbReference>
<feature type="compositionally biased region" description="Acidic residues" evidence="8">
    <location>
        <begin position="2592"/>
        <end position="2607"/>
    </location>
</feature>
<evidence type="ECO:0000256" key="5">
    <source>
        <dbReference type="ARBA" id="ARBA00022840"/>
    </source>
</evidence>
<feature type="compositionally biased region" description="Basic and acidic residues" evidence="8">
    <location>
        <begin position="1319"/>
        <end position="1331"/>
    </location>
</feature>
<keyword evidence="3" id="KW-0963">Cytoplasm</keyword>
<feature type="compositionally biased region" description="Acidic residues" evidence="8">
    <location>
        <begin position="1406"/>
        <end position="1419"/>
    </location>
</feature>
<feature type="compositionally biased region" description="Basic and acidic residues" evidence="8">
    <location>
        <begin position="1969"/>
        <end position="1985"/>
    </location>
</feature>
<evidence type="ECO:0000256" key="7">
    <source>
        <dbReference type="ARBA" id="ARBA00023186"/>
    </source>
</evidence>
<feature type="compositionally biased region" description="Basic and acidic residues" evidence="8">
    <location>
        <begin position="1632"/>
        <end position="1649"/>
    </location>
</feature>
<evidence type="ECO:0000256" key="6">
    <source>
        <dbReference type="ARBA" id="ARBA00023016"/>
    </source>
</evidence>
<dbReference type="NCBIfam" id="NF003555">
    <property type="entry name" value="PRK05218.1"/>
    <property type="match status" value="1"/>
</dbReference>
<keyword evidence="11" id="KW-1185">Reference proteome</keyword>
<feature type="compositionally biased region" description="Polar residues" evidence="8">
    <location>
        <begin position="2511"/>
        <end position="2524"/>
    </location>
</feature>
<dbReference type="Gene3D" id="4.10.1080.10">
    <property type="entry name" value="TSP type-3 repeat"/>
    <property type="match status" value="2"/>
</dbReference>